<dbReference type="PANTHER" id="PTHR43135:SF3">
    <property type="entry name" value="ALPHA-D-RIBOSE 1-METHYLPHOSPHONATE 5-TRIPHOSPHATE DIPHOSPHATASE"/>
    <property type="match status" value="1"/>
</dbReference>
<evidence type="ECO:0000313" key="1">
    <source>
        <dbReference type="EMBL" id="NHF61263.1"/>
    </source>
</evidence>
<dbReference type="Gene3D" id="2.30.40.10">
    <property type="entry name" value="Urease, subunit C, domain 1"/>
    <property type="match status" value="1"/>
</dbReference>
<evidence type="ECO:0008006" key="3">
    <source>
        <dbReference type="Google" id="ProtNLM"/>
    </source>
</evidence>
<reference evidence="1" key="1">
    <citation type="submission" date="2019-07" db="EMBL/GenBank/DDBJ databases">
        <authorList>
            <person name="De-Chao Zhang Q."/>
        </authorList>
    </citation>
    <scope>NUCLEOTIDE SEQUENCE</scope>
    <source>
        <strain evidence="1">TP-CH-4</strain>
    </source>
</reference>
<proteinExistence type="predicted"/>
<dbReference type="AlphaFoldDB" id="A0A967EFC3"/>
<dbReference type="RefSeq" id="WP_152575766.1">
    <property type="nucleotide sequence ID" value="NZ_VIKU02000007.1"/>
</dbReference>
<name>A0A967EFC3_9FLAO</name>
<comment type="caution">
    <text evidence="1">The sequence shown here is derived from an EMBL/GenBank/DDBJ whole genome shotgun (WGS) entry which is preliminary data.</text>
</comment>
<evidence type="ECO:0000313" key="2">
    <source>
        <dbReference type="Proteomes" id="UP000707206"/>
    </source>
</evidence>
<reference evidence="1" key="2">
    <citation type="submission" date="2020-03" db="EMBL/GenBank/DDBJ databases">
        <title>Flavobacteriaceae bacterium strain TP-CH-4, a member of the family Flavobacteriaceae isolated from a deep-sea seamount.</title>
        <authorList>
            <person name="Zhang D.-C."/>
        </authorList>
    </citation>
    <scope>NUCLEOTIDE SEQUENCE</scope>
    <source>
        <strain evidence="1">TP-CH-4</strain>
    </source>
</reference>
<dbReference type="GO" id="GO:0016810">
    <property type="term" value="F:hydrolase activity, acting on carbon-nitrogen (but not peptide) bonds"/>
    <property type="evidence" value="ECO:0007669"/>
    <property type="project" value="InterPro"/>
</dbReference>
<dbReference type="InterPro" id="IPR051781">
    <property type="entry name" value="Metallo-dep_Hydrolase"/>
</dbReference>
<sequence>MHLSKLVKSELLRLHKAGATILAGNDTPNFGINYGDDLHKEPLIYNEARTSNPEVLKSATGNPSGIFQLKDIGKIEVGLFANMLLFEGNPLEYPTSLKRGKHIWKNGEIIK</sequence>
<dbReference type="PANTHER" id="PTHR43135">
    <property type="entry name" value="ALPHA-D-RIBOSE 1-METHYLPHOSPHONATE 5-TRIPHOSPHATE DIPHOSPHATASE"/>
    <property type="match status" value="1"/>
</dbReference>
<dbReference type="EMBL" id="VIKU02000007">
    <property type="protein sequence ID" value="NHF61263.1"/>
    <property type="molecule type" value="Genomic_DNA"/>
</dbReference>
<dbReference type="Proteomes" id="UP000707206">
    <property type="component" value="Unassembled WGS sequence"/>
</dbReference>
<accession>A0A967EFC3</accession>
<organism evidence="1 2">
    <name type="scientific">Pelagihabitans pacificus</name>
    <dbReference type="NCBI Taxonomy" id="2696054"/>
    <lineage>
        <taxon>Bacteria</taxon>
        <taxon>Pseudomonadati</taxon>
        <taxon>Bacteroidota</taxon>
        <taxon>Flavobacteriia</taxon>
        <taxon>Flavobacteriales</taxon>
        <taxon>Flavobacteriaceae</taxon>
        <taxon>Pelagihabitans</taxon>
    </lineage>
</organism>
<dbReference type="InterPro" id="IPR011059">
    <property type="entry name" value="Metal-dep_hydrolase_composite"/>
</dbReference>
<dbReference type="Gene3D" id="3.20.20.140">
    <property type="entry name" value="Metal-dependent hydrolases"/>
    <property type="match status" value="1"/>
</dbReference>
<dbReference type="SUPFAM" id="SSF51338">
    <property type="entry name" value="Composite domain of metallo-dependent hydrolases"/>
    <property type="match status" value="1"/>
</dbReference>
<protein>
    <recommendedName>
        <fullName evidence="3">Amidohydrolase family protein</fullName>
    </recommendedName>
</protein>
<gene>
    <name evidence="1" type="ORF">FK220_018060</name>
</gene>
<keyword evidence="2" id="KW-1185">Reference proteome</keyword>